<keyword evidence="2" id="KW-0238">DNA-binding</keyword>
<gene>
    <name evidence="5" type="ORF">L1I42_11735</name>
</gene>
<dbReference type="InterPro" id="IPR005143">
    <property type="entry name" value="TF_LuxR_autoind-bd_dom"/>
</dbReference>
<dbReference type="PROSITE" id="PS50043">
    <property type="entry name" value="HTH_LUXR_2"/>
    <property type="match status" value="1"/>
</dbReference>
<name>A0ABS9E8F8_9HYPH</name>
<dbReference type="Gene3D" id="1.10.10.10">
    <property type="entry name" value="Winged helix-like DNA-binding domain superfamily/Winged helix DNA-binding domain"/>
    <property type="match status" value="1"/>
</dbReference>
<evidence type="ECO:0000256" key="1">
    <source>
        <dbReference type="ARBA" id="ARBA00023015"/>
    </source>
</evidence>
<dbReference type="PRINTS" id="PR00038">
    <property type="entry name" value="HTHLUXR"/>
</dbReference>
<evidence type="ECO:0000259" key="4">
    <source>
        <dbReference type="PROSITE" id="PS50043"/>
    </source>
</evidence>
<dbReference type="InterPro" id="IPR000792">
    <property type="entry name" value="Tscrpt_reg_LuxR_C"/>
</dbReference>
<sequence length="202" mass="23017">MAYLATDLAEMNPETFCLVTTYPPNWVKRYVEKNYITIDPVVQTARKHTRPFFWSECRCDSSEVSALFKDARQHGLGEQGLTIPIHGAKADKAMFSIAANMSESEWQAYCARHMGNLILFALQFHMAAIDVRGALLKRPQLKGREIEILYWIAEGKTAWETSKILDISEKTVEHCLKQIRNKFNATNTTHAVSLAFRLGILH</sequence>
<dbReference type="Pfam" id="PF00196">
    <property type="entry name" value="GerE"/>
    <property type="match status" value="1"/>
</dbReference>
<dbReference type="Proteomes" id="UP001201217">
    <property type="component" value="Unassembled WGS sequence"/>
</dbReference>
<evidence type="ECO:0000313" key="6">
    <source>
        <dbReference type="Proteomes" id="UP001201217"/>
    </source>
</evidence>
<dbReference type="Gene3D" id="3.30.450.80">
    <property type="entry name" value="Transcription factor LuxR-like, autoinducer-binding domain"/>
    <property type="match status" value="1"/>
</dbReference>
<dbReference type="EMBL" id="JAKGTI010000002">
    <property type="protein sequence ID" value="MCF4099161.1"/>
    <property type="molecule type" value="Genomic_DNA"/>
</dbReference>
<dbReference type="SUPFAM" id="SSF75516">
    <property type="entry name" value="Pheromone-binding domain of LuxR-like quorum-sensing transcription factors"/>
    <property type="match status" value="1"/>
</dbReference>
<keyword evidence="3" id="KW-0804">Transcription</keyword>
<dbReference type="InterPro" id="IPR016032">
    <property type="entry name" value="Sig_transdc_resp-reg_C-effctor"/>
</dbReference>
<dbReference type="PANTHER" id="PTHR44688:SF16">
    <property type="entry name" value="DNA-BINDING TRANSCRIPTIONAL ACTIVATOR DEVR_DOSR"/>
    <property type="match status" value="1"/>
</dbReference>
<dbReference type="PANTHER" id="PTHR44688">
    <property type="entry name" value="DNA-BINDING TRANSCRIPTIONAL ACTIVATOR DEVR_DOSR"/>
    <property type="match status" value="1"/>
</dbReference>
<keyword evidence="6" id="KW-1185">Reference proteome</keyword>
<proteinExistence type="predicted"/>
<dbReference type="InterPro" id="IPR036388">
    <property type="entry name" value="WH-like_DNA-bd_sf"/>
</dbReference>
<comment type="caution">
    <text evidence="5">The sequence shown here is derived from an EMBL/GenBank/DDBJ whole genome shotgun (WGS) entry which is preliminary data.</text>
</comment>
<organism evidence="5 6">
    <name type="scientific">Maritalea mediterranea</name>
    <dbReference type="NCBI Taxonomy" id="2909667"/>
    <lineage>
        <taxon>Bacteria</taxon>
        <taxon>Pseudomonadati</taxon>
        <taxon>Pseudomonadota</taxon>
        <taxon>Alphaproteobacteria</taxon>
        <taxon>Hyphomicrobiales</taxon>
        <taxon>Devosiaceae</taxon>
        <taxon>Maritalea</taxon>
    </lineage>
</organism>
<reference evidence="5 6" key="1">
    <citation type="submission" date="2022-01" db="EMBL/GenBank/DDBJ databases">
        <title>Maritalea mediterranea sp. nov., isolated from marine plastic residues from the Malva-rosa beach (Valencia, Spain).</title>
        <authorList>
            <person name="Vidal-Verdu A."/>
            <person name="Molina-Menor E."/>
            <person name="Pascual J."/>
            <person name="Pereto J."/>
            <person name="Porcar M."/>
        </authorList>
    </citation>
    <scope>NUCLEOTIDE SEQUENCE [LARGE SCALE GENOMIC DNA]</scope>
    <source>
        <strain evidence="5 6">P4.10X</strain>
    </source>
</reference>
<keyword evidence="1" id="KW-0805">Transcription regulation</keyword>
<protein>
    <submittedName>
        <fullName evidence="5">LuxR family transcriptional regulator</fullName>
    </submittedName>
</protein>
<dbReference type="InterPro" id="IPR036693">
    <property type="entry name" value="TF_LuxR_autoind-bd_dom_sf"/>
</dbReference>
<dbReference type="SUPFAM" id="SSF46894">
    <property type="entry name" value="C-terminal effector domain of the bipartite response regulators"/>
    <property type="match status" value="1"/>
</dbReference>
<dbReference type="Pfam" id="PF03472">
    <property type="entry name" value="Autoind_bind"/>
    <property type="match status" value="1"/>
</dbReference>
<evidence type="ECO:0000313" key="5">
    <source>
        <dbReference type="EMBL" id="MCF4099161.1"/>
    </source>
</evidence>
<evidence type="ECO:0000256" key="2">
    <source>
        <dbReference type="ARBA" id="ARBA00023125"/>
    </source>
</evidence>
<feature type="domain" description="HTH luxR-type" evidence="4">
    <location>
        <begin position="134"/>
        <end position="199"/>
    </location>
</feature>
<dbReference type="SMART" id="SM00421">
    <property type="entry name" value="HTH_LUXR"/>
    <property type="match status" value="1"/>
</dbReference>
<evidence type="ECO:0000256" key="3">
    <source>
        <dbReference type="ARBA" id="ARBA00023163"/>
    </source>
</evidence>
<accession>A0ABS9E8F8</accession>
<dbReference type="CDD" id="cd06170">
    <property type="entry name" value="LuxR_C_like"/>
    <property type="match status" value="1"/>
</dbReference>